<keyword evidence="6 7" id="KW-0472">Membrane</keyword>
<comment type="similarity">
    <text evidence="7">Belongs to the binding-protein-dependent transport system permease family.</text>
</comment>
<evidence type="ECO:0000313" key="9">
    <source>
        <dbReference type="EMBL" id="AEI10158.1"/>
    </source>
</evidence>
<evidence type="ECO:0000256" key="4">
    <source>
        <dbReference type="ARBA" id="ARBA00022692"/>
    </source>
</evidence>
<feature type="transmembrane region" description="Helical" evidence="7">
    <location>
        <begin position="202"/>
        <end position="222"/>
    </location>
</feature>
<feature type="transmembrane region" description="Helical" evidence="7">
    <location>
        <begin position="125"/>
        <end position="146"/>
    </location>
</feature>
<evidence type="ECO:0000313" key="10">
    <source>
        <dbReference type="Proteomes" id="UP000000492"/>
    </source>
</evidence>
<evidence type="ECO:0000259" key="8">
    <source>
        <dbReference type="PROSITE" id="PS50928"/>
    </source>
</evidence>
<dbReference type="CDD" id="cd06261">
    <property type="entry name" value="TM_PBP2"/>
    <property type="match status" value="1"/>
</dbReference>
<dbReference type="AlphaFoldDB" id="F8E1U5"/>
<dbReference type="GO" id="GO:0048473">
    <property type="term" value="P:D-methionine transmembrane transport"/>
    <property type="evidence" value="ECO:0007669"/>
    <property type="project" value="TreeGrafter"/>
</dbReference>
<dbReference type="InterPro" id="IPR035906">
    <property type="entry name" value="MetI-like_sf"/>
</dbReference>
<gene>
    <name evidence="9" type="primary">metI</name>
    <name evidence="9" type="ordered locus">CRES_1806</name>
</gene>
<dbReference type="eggNOG" id="COG2011">
    <property type="taxonomic scope" value="Bacteria"/>
</dbReference>
<dbReference type="PROSITE" id="PS50928">
    <property type="entry name" value="ABC_TM1"/>
    <property type="match status" value="1"/>
</dbReference>
<organism evidence="9 10">
    <name type="scientific">Corynebacterium resistens (strain DSM 45100 / JCM 12819 / GTC 2026 / SICGH 158)</name>
    <dbReference type="NCBI Taxonomy" id="662755"/>
    <lineage>
        <taxon>Bacteria</taxon>
        <taxon>Bacillati</taxon>
        <taxon>Actinomycetota</taxon>
        <taxon>Actinomycetes</taxon>
        <taxon>Mycobacteriales</taxon>
        <taxon>Corynebacteriaceae</taxon>
        <taxon>Corynebacterium</taxon>
    </lineage>
</organism>
<feature type="transmembrane region" description="Helical" evidence="7">
    <location>
        <begin position="55"/>
        <end position="78"/>
    </location>
</feature>
<name>F8E1U5_CORRG</name>
<dbReference type="Pfam" id="PF00528">
    <property type="entry name" value="BPD_transp_1"/>
    <property type="match status" value="1"/>
</dbReference>
<keyword evidence="10" id="KW-1185">Reference proteome</keyword>
<dbReference type="EMBL" id="CP002857">
    <property type="protein sequence ID" value="AEI10158.1"/>
    <property type="molecule type" value="Genomic_DNA"/>
</dbReference>
<feature type="transmembrane region" description="Helical" evidence="7">
    <location>
        <begin position="228"/>
        <end position="249"/>
    </location>
</feature>
<keyword evidence="3" id="KW-1003">Cell membrane</keyword>
<feature type="transmembrane region" description="Helical" evidence="7">
    <location>
        <begin position="171"/>
        <end position="195"/>
    </location>
</feature>
<proteinExistence type="inferred from homology"/>
<dbReference type="GO" id="GO:0005886">
    <property type="term" value="C:plasma membrane"/>
    <property type="evidence" value="ECO:0007669"/>
    <property type="project" value="UniProtKB-SubCell"/>
</dbReference>
<feature type="transmembrane region" description="Helical" evidence="7">
    <location>
        <begin position="90"/>
        <end position="113"/>
    </location>
</feature>
<accession>F8E1U5</accession>
<feature type="domain" description="ABC transmembrane type-1" evidence="8">
    <location>
        <begin position="51"/>
        <end position="244"/>
    </location>
</feature>
<dbReference type="Gene3D" id="1.10.3720.10">
    <property type="entry name" value="MetI-like"/>
    <property type="match status" value="1"/>
</dbReference>
<dbReference type="PANTHER" id="PTHR30450:SF14">
    <property type="entry name" value="TRANSPORTER, PERMEASE PROTEIN, PUTATIVE-RELATED"/>
    <property type="match status" value="1"/>
</dbReference>
<protein>
    <submittedName>
        <fullName evidence="9">Methionine ABC transport system, permease protein</fullName>
    </submittedName>
</protein>
<comment type="subcellular location">
    <subcellularLocation>
        <location evidence="1 7">Cell membrane</location>
        <topology evidence="1 7">Multi-pass membrane protein</topology>
    </subcellularLocation>
</comment>
<keyword evidence="2 7" id="KW-0813">Transport</keyword>
<evidence type="ECO:0000256" key="6">
    <source>
        <dbReference type="ARBA" id="ARBA00023136"/>
    </source>
</evidence>
<dbReference type="KEGG" id="crd:CRES_1806"/>
<evidence type="ECO:0000256" key="1">
    <source>
        <dbReference type="ARBA" id="ARBA00004651"/>
    </source>
</evidence>
<dbReference type="Proteomes" id="UP000000492">
    <property type="component" value="Chromosome"/>
</dbReference>
<sequence>MSLTHQALASSYQSLSSQVLASPGFGNEGVTFLAKGQMDWDRLGPTFTKALTSTLYMVSVTLLISAVLGLVLGMLLYTTREGGVLANKPVYWTLNVLVNFVRPIPFIILLTAIGPLTEVIAGSRIGTEAAIVGMVLAATFGAARIVEQNLVSIDPGVVEAAKAMGASPLRIIFSVIIPEALGPLILGFTFMFIAIVDMSAMAGYIGAGGLGDFAIVYGYRAFNDQVTWITVAVIIVIVQIAQLGGNWLAKKIMRR</sequence>
<reference evidence="9 10" key="1">
    <citation type="journal article" date="2012" name="BMC Genomics">
        <title>Complete genome sequence, lifestyle, and multi-drug resistance of the human pathogen Corynebacterium resistens DSM 45100 isolated from blood samples of a leukemia patient.</title>
        <authorList>
            <person name="Schroder J."/>
            <person name="Maus I."/>
            <person name="Meyer K."/>
            <person name="Wordemann S."/>
            <person name="Blom J."/>
            <person name="Jaenicke S."/>
            <person name="Schneider J."/>
            <person name="Trost E."/>
            <person name="Tauch A."/>
        </authorList>
    </citation>
    <scope>NUCLEOTIDE SEQUENCE [LARGE SCALE GENOMIC DNA]</scope>
    <source>
        <strain evidence="10">DSM 45100 / JCM 12819 / CCUG 50093 / GTC 2026 / SICGH 158</strain>
    </source>
</reference>
<evidence type="ECO:0000256" key="2">
    <source>
        <dbReference type="ARBA" id="ARBA00022448"/>
    </source>
</evidence>
<dbReference type="InterPro" id="IPR000515">
    <property type="entry name" value="MetI-like"/>
</dbReference>
<evidence type="ECO:0000256" key="3">
    <source>
        <dbReference type="ARBA" id="ARBA00022475"/>
    </source>
</evidence>
<keyword evidence="4 7" id="KW-0812">Transmembrane</keyword>
<evidence type="ECO:0000256" key="7">
    <source>
        <dbReference type="RuleBase" id="RU363032"/>
    </source>
</evidence>
<dbReference type="STRING" id="662755.CRES_1806"/>
<dbReference type="PANTHER" id="PTHR30450">
    <property type="entry name" value="ABC TRANSPORTER PERMEASE"/>
    <property type="match status" value="1"/>
</dbReference>
<keyword evidence="5 7" id="KW-1133">Transmembrane helix</keyword>
<dbReference type="InterPro" id="IPR051322">
    <property type="entry name" value="AA_ABC_Transporter_Permease"/>
</dbReference>
<dbReference type="HOGENOM" id="CLU_077375_0_1_11"/>
<dbReference type="SUPFAM" id="SSF161098">
    <property type="entry name" value="MetI-like"/>
    <property type="match status" value="1"/>
</dbReference>
<evidence type="ECO:0000256" key="5">
    <source>
        <dbReference type="ARBA" id="ARBA00022989"/>
    </source>
</evidence>